<comment type="caution">
    <text evidence="2">The sequence shown here is derived from an EMBL/GenBank/DDBJ whole genome shotgun (WGS) entry which is preliminary data.</text>
</comment>
<organism evidence="2 3">
    <name type="scientific">Volvox africanus</name>
    <dbReference type="NCBI Taxonomy" id="51714"/>
    <lineage>
        <taxon>Eukaryota</taxon>
        <taxon>Viridiplantae</taxon>
        <taxon>Chlorophyta</taxon>
        <taxon>core chlorophytes</taxon>
        <taxon>Chlorophyceae</taxon>
        <taxon>CS clade</taxon>
        <taxon>Chlamydomonadales</taxon>
        <taxon>Volvocaceae</taxon>
        <taxon>Volvox</taxon>
    </lineage>
</organism>
<evidence type="ECO:0000313" key="2">
    <source>
        <dbReference type="EMBL" id="GIL67347.1"/>
    </source>
</evidence>
<feature type="compositionally biased region" description="Polar residues" evidence="1">
    <location>
        <begin position="492"/>
        <end position="504"/>
    </location>
</feature>
<feature type="compositionally biased region" description="Low complexity" evidence="1">
    <location>
        <begin position="130"/>
        <end position="139"/>
    </location>
</feature>
<feature type="region of interest" description="Disordered" evidence="1">
    <location>
        <begin position="863"/>
        <end position="944"/>
    </location>
</feature>
<feature type="compositionally biased region" description="Polar residues" evidence="1">
    <location>
        <begin position="234"/>
        <end position="250"/>
    </location>
</feature>
<feature type="region of interest" description="Disordered" evidence="1">
    <location>
        <begin position="130"/>
        <end position="150"/>
    </location>
</feature>
<feature type="region of interest" description="Disordered" evidence="1">
    <location>
        <begin position="2387"/>
        <end position="2411"/>
    </location>
</feature>
<feature type="compositionally biased region" description="Pro residues" evidence="1">
    <location>
        <begin position="1909"/>
        <end position="1918"/>
    </location>
</feature>
<gene>
    <name evidence="2" type="ORF">Vafri_20749</name>
</gene>
<feature type="region of interest" description="Disordered" evidence="1">
    <location>
        <begin position="350"/>
        <end position="372"/>
    </location>
</feature>
<sequence length="2454" mass="241372">PLTAPLAVTALSPASAPSTVPVPSPVMASLLTAAKAGFRTKSSDEEAAMHDVVPAFEEAAASAPTIDATIAAAVLSQPAACSGQSSTRARPALHTPTAGVSNARKPRNSYSKTIATATATTTTASVSTAAKTKATAAKPGPKPRPAATMSSSLSYLRPTTTATAKTRTATTAPPAAATVRAVPQMAVAAAPPFSARTRSTSESSVTYTSYPAVSSARRKEARAAAMPAFPHSVRQPTAGKTTAQLSSASKGASRKCAKPPASAAAVLPAAGHVKKRTMPKRTSSLLATTQSMQGAVMGRSCQGGSCSIGGDGGDSVALAEAHPLIEQLPAAANPPPPPPLALVTAELPEADPSMPVSPAAAPCPAEDEELPPSSYGVEVSMNDFQPLTALAAAGPTPVTARPPLTSDVSLRQTRIDAERLTAIVPPHIAHPSVMTASPSAAAAMAPQSRGSLPSPDAFDACPEKDSAAAAVTTPASDMSLAALARQAAPRTGPTSARTSPSLPNLPSALKCLRPNSSLVSSSPVGLAATAGVTVRNALVCRALASSGVSRPMGQLSPSYSITSSTAAAVATEERKEPAVAITAAAAAAAVASPTVSYASAPLVAIKMQTIPAATLATAAAVAMAPPPLPSGSPTPSPSLRSARKQRIRQLARMATTPGLSSTPPSAPVTIATPIAVDSTAAAPGTAAHPAAARVSAAMSPGIPGPPDKPAAAMATVSPAAEVATAAAGTAIPTALPSNIFAASTDPDDEPAAAIHDEIVKRDMDAANPVAAVAASQVVAACGSPAATPAAATPAAGPVTITSPAATPVATASPAVGPITMNPPAATPAATASPAAGPISITSPAATPAATASPAADPIVAAASHNTSGGMAGPATPSTANAKKAPRRAGALRRIPEAAAKHRADGSHNLPAAAPPSASKVPKASLKASASASSTRQPTQAVTSGALHAAAAPIAGSANLARKPARDASAPRIADKNEKIRAADVSGAVTTTVAAPAPLASIPNALPASMAAMPRAAAPPFDAVQPVVSLPAHVPDARELQRQSMERLSVDDMTRGFAAVPRAPQGMPTPVTKATAAVAAAAATPATAATPASAAAVRAKARLGPPDRAVHAAAQRVAAQLRSSTAALAAVLAAAKNAVRPPAVGLTQRCPATAVVPEHRNSPRRLQPCNPSLPGPVRGTKAAVTPALASQRACVRPANPTSRAVAATPPVATVAAARRPQEGKTLPASEASAGLRKATIKETATAAPPRPQAQTGTEPAAPAAAPAAVTASLHKQYNSTLHGPVKCAAARAAAGLHHVTLTVAAVMPSQGTAVQSAAPVSAIGAQPHGSPAPLVVRASTSQSGGGPAAETVHLAGGDPVVRVPTAVEATAKRQGVRSGADPAAAAMMTLLTSGPAGQQREATVAAAVADILPSIQENVGVATGTVAATALVPPSCAAAVRMSGAVHVPTAARATAMVEAAAARRPFRRTALPATADVASVPSAKPTQMQQHVPGVAAMKQPALATQPAAAKQTAAVKQTAAATRSAAVKQTAAAKPPPLAQPTLKLPDRDTAKPGSSPIAPKRAAARPGPAAAAAAGAAAKVVTRAAAAAATKENCVAGQPPNKRSLATKPNSAPVPAPTRRLPKSYAAMAQASAERMPDRVAAAAAAPPAAATIPPPPTAEVPSHMDSGQRPVLRPVTAMINQMPDKQAPKRYASTATLSTICSTTGSCAAPPCASTTARAVAGATTVRPGGPVRKPPLQSQPAPAAVAAAAPTAGIRPGKKPLPAAAAGRSVKAPNAAAMAALPPALQLPRTPWKVASKSAPKPLATKRRAPGIKAPVAAASAAANLKAPAAKPLKAPPPSAAGVRGPATIKQVSAAGPATVEVVLTASPMPIKCGVAASERAKPAAKAAAPAGRQLKADGGIKAVIPPPPSPQPQPQRKLSRTSLAHAAAPPVAVAAASAAPVTAVSTNGSAHKANKVTGPPPPSEAAPTTVAPPENNAVRNEPVRDSVRRSKAEVTAAAAIAAAAAAAAAAAMMTRRSTTVRPKLYAELLEVARRGQAAKPAPMPAAPKAAVVNTAARQGFGPRSASKAGFGSGCGFEAPPGPEPDLVSRRAINPANVTATAGTPRPASIRTALQAASPGAPGDPLVTARWDGTAVAVAPPPPAVALASAAAVTTLQPPRSPSAAVRSALPASGSRFTTAVGSRGPSTRQGFGPGLVSESPRAEIQDPRQGPLAALPTLPAHQAQMAPADANPANAKALKPASLMPGHRGTAAVAPRRMPTATQVAAATAVQAARQRTAAAAMPPPSPPQLYDCTRSYDTARDRTIITAATGTASGSGGGVTARNATVVAAARRAGADKRASRRPMGLGATPISVAAVAVSPSPAGRVDLSPEVAALRTAVSKPVHGSGAPSNAPVAMGRGRPLGPAAVEDKASARSSCGETSGVSYGAAGWASARVLARGYGVRGTRWK</sequence>
<protein>
    <submittedName>
        <fullName evidence="2">Uncharacterized protein</fullName>
    </submittedName>
</protein>
<dbReference type="EMBL" id="BNCO01000097">
    <property type="protein sequence ID" value="GIL67347.1"/>
    <property type="molecule type" value="Genomic_DNA"/>
</dbReference>
<feature type="non-terminal residue" evidence="2">
    <location>
        <position position="1"/>
    </location>
</feature>
<feature type="compositionally biased region" description="Polar residues" evidence="1">
    <location>
        <begin position="2179"/>
        <end position="2194"/>
    </location>
</feature>
<feature type="region of interest" description="Disordered" evidence="1">
    <location>
        <begin position="1242"/>
        <end position="1262"/>
    </location>
</feature>
<reference evidence="2" key="1">
    <citation type="journal article" date="2021" name="Proc. Natl. Acad. Sci. U.S.A.">
        <title>Three genomes in the algal genus Volvox reveal the fate of a haploid sex-determining region after a transition to homothallism.</title>
        <authorList>
            <person name="Yamamoto K."/>
            <person name="Hamaji T."/>
            <person name="Kawai-Toyooka H."/>
            <person name="Matsuzaki R."/>
            <person name="Takahashi F."/>
            <person name="Nishimura Y."/>
            <person name="Kawachi M."/>
            <person name="Noguchi H."/>
            <person name="Minakuchi Y."/>
            <person name="Umen J.G."/>
            <person name="Toyoda A."/>
            <person name="Nozaki H."/>
        </authorList>
    </citation>
    <scope>NUCLEOTIDE SEQUENCE</scope>
    <source>
        <strain evidence="2">NIES-3780</strain>
    </source>
</reference>
<keyword evidence="3" id="KW-1185">Reference proteome</keyword>
<feature type="region of interest" description="Disordered" evidence="1">
    <location>
        <begin position="1592"/>
        <end position="1624"/>
    </location>
</feature>
<evidence type="ECO:0000256" key="1">
    <source>
        <dbReference type="SAM" id="MobiDB-lite"/>
    </source>
</evidence>
<feature type="region of interest" description="Disordered" evidence="1">
    <location>
        <begin position="232"/>
        <end position="256"/>
    </location>
</feature>
<feature type="region of interest" description="Disordered" evidence="1">
    <location>
        <begin position="1527"/>
        <end position="1568"/>
    </location>
</feature>
<feature type="region of interest" description="Disordered" evidence="1">
    <location>
        <begin position="483"/>
        <end position="506"/>
    </location>
</feature>
<feature type="compositionally biased region" description="Low complexity" evidence="1">
    <location>
        <begin position="910"/>
        <end position="933"/>
    </location>
</feature>
<feature type="compositionally biased region" description="Basic and acidic residues" evidence="1">
    <location>
        <begin position="893"/>
        <end position="905"/>
    </location>
</feature>
<feature type="region of interest" description="Disordered" evidence="1">
    <location>
        <begin position="1951"/>
        <end position="1994"/>
    </location>
</feature>
<evidence type="ECO:0000313" key="3">
    <source>
        <dbReference type="Proteomes" id="UP000747399"/>
    </source>
</evidence>
<accession>A0A8J4BS42</accession>
<feature type="region of interest" description="Disordered" evidence="1">
    <location>
        <begin position="83"/>
        <end position="107"/>
    </location>
</feature>
<feature type="region of interest" description="Disordered" evidence="1">
    <location>
        <begin position="1904"/>
        <end position="1930"/>
    </location>
</feature>
<dbReference type="Proteomes" id="UP000747399">
    <property type="component" value="Unassembled WGS sequence"/>
</dbReference>
<proteinExistence type="predicted"/>
<name>A0A8J4BS42_9CHLO</name>
<feature type="region of interest" description="Disordered" evidence="1">
    <location>
        <begin position="2163"/>
        <end position="2206"/>
    </location>
</feature>